<feature type="transmembrane region" description="Helical" evidence="1">
    <location>
        <begin position="165"/>
        <end position="186"/>
    </location>
</feature>
<reference evidence="2 3" key="1">
    <citation type="journal article" date="2012" name="Genome Biol. Evol.">
        <title>Genome Sequence of the Mesophilic Thermotogales Bacterium Mesotoga prima MesG1.Ag.4.2 Reveals the Largest Thermotogales Genome To Date.</title>
        <authorList>
            <person name="Zhaxybayeva O."/>
            <person name="Swithers K.S."/>
            <person name="Foght J."/>
            <person name="Green A.G."/>
            <person name="Bruce D."/>
            <person name="Detter C."/>
            <person name="Han S."/>
            <person name="Teshima H."/>
            <person name="Han J."/>
            <person name="Woyke T."/>
            <person name="Pitluck S."/>
            <person name="Nolan M."/>
            <person name="Ivanova N."/>
            <person name="Pati A."/>
            <person name="Land M.L."/>
            <person name="Dlutek M."/>
            <person name="Doolittle W.F."/>
            <person name="Noll K.M."/>
            <person name="Nesbo C.L."/>
        </authorList>
    </citation>
    <scope>NUCLEOTIDE SEQUENCE [LARGE SCALE GENOMIC DNA]</scope>
    <source>
        <strain evidence="3">mesG1.Ag.4.2</strain>
    </source>
</reference>
<organism evidence="2 3">
    <name type="scientific">Mesotoga prima MesG1.Ag.4.2</name>
    <dbReference type="NCBI Taxonomy" id="660470"/>
    <lineage>
        <taxon>Bacteria</taxon>
        <taxon>Thermotogati</taxon>
        <taxon>Thermotogota</taxon>
        <taxon>Thermotogae</taxon>
        <taxon>Kosmotogales</taxon>
        <taxon>Kosmotogaceae</taxon>
        <taxon>Mesotoga</taxon>
    </lineage>
</organism>
<feature type="transmembrane region" description="Helical" evidence="1">
    <location>
        <begin position="338"/>
        <end position="360"/>
    </location>
</feature>
<dbReference type="InterPro" id="IPR012507">
    <property type="entry name" value="YibE_F"/>
</dbReference>
<evidence type="ECO:0000313" key="3">
    <source>
        <dbReference type="Proteomes" id="UP000002881"/>
    </source>
</evidence>
<evidence type="ECO:0000256" key="1">
    <source>
        <dbReference type="SAM" id="Phobius"/>
    </source>
</evidence>
<sequence length="374" mass="40251" precursor="true">MSMKNVFLYVIGAVVFGYVVFTFIDASANDQSTIKGRVIEMISFDETGGYSAKGLQTLRVKVLTGTYAGEEVVIENHFTDNPAMDIRVEKGDTVVLYMDERDEVTFHIIDFVRQRYVFVIVLVFICLLLLIGRISGLKSFITLTLTGLIVIKVMLPLILKGFNPIGASSLSAAVITILTFAIVAGVNTKSLSAIFGTLCGVLSASLIAYVTGSLANLTGLSSDEATMLVYIPQNIEFDFMGLLFAGIIIGTLGAVMDVAMSISSAMYEMKSINPEMTTGKLVKSGFNIGRDIMGTMTNTLILAYTGSSIFLMLVFLAYETTVIRIINMDVIATEIIRAVSGSIGIILSIPATVLLSAFLLNKYGVRSGSTAGKQ</sequence>
<dbReference type="EMBL" id="CP003532">
    <property type="protein sequence ID" value="AFK07197.1"/>
    <property type="molecule type" value="Genomic_DNA"/>
</dbReference>
<dbReference type="KEGG" id="mpg:Theba_1517"/>
<feature type="transmembrane region" description="Helical" evidence="1">
    <location>
        <begin position="139"/>
        <end position="159"/>
    </location>
</feature>
<accession>I2F5J4</accession>
<dbReference type="HOGENOM" id="CLU_028166_4_0_0"/>
<evidence type="ECO:0000313" key="2">
    <source>
        <dbReference type="EMBL" id="AFK07197.1"/>
    </source>
</evidence>
<keyword evidence="1" id="KW-1133">Transmembrane helix</keyword>
<keyword evidence="3" id="KW-1185">Reference proteome</keyword>
<feature type="transmembrane region" description="Helical" evidence="1">
    <location>
        <begin position="7"/>
        <end position="24"/>
    </location>
</feature>
<protein>
    <submittedName>
        <fullName evidence="2">Putative multitransmembrane protein</fullName>
    </submittedName>
</protein>
<feature type="transmembrane region" description="Helical" evidence="1">
    <location>
        <begin position="239"/>
        <end position="260"/>
    </location>
</feature>
<dbReference type="Pfam" id="PF07907">
    <property type="entry name" value="YibE_F"/>
    <property type="match status" value="1"/>
</dbReference>
<feature type="transmembrane region" description="Helical" evidence="1">
    <location>
        <begin position="300"/>
        <end position="318"/>
    </location>
</feature>
<dbReference type="STRING" id="660470.Theba_1517"/>
<keyword evidence="1" id="KW-0812">Transmembrane</keyword>
<dbReference type="Proteomes" id="UP000002881">
    <property type="component" value="Chromosome"/>
</dbReference>
<proteinExistence type="predicted"/>
<feature type="transmembrane region" description="Helical" evidence="1">
    <location>
        <begin position="193"/>
        <end position="219"/>
    </location>
</feature>
<name>I2F5J4_9BACT</name>
<dbReference type="PANTHER" id="PTHR41771:SF1">
    <property type="entry name" value="MEMBRANE PROTEIN"/>
    <property type="match status" value="1"/>
</dbReference>
<dbReference type="AlphaFoldDB" id="I2F5J4"/>
<dbReference type="eggNOG" id="COG5438">
    <property type="taxonomic scope" value="Bacteria"/>
</dbReference>
<keyword evidence="1" id="KW-0472">Membrane</keyword>
<feature type="transmembrane region" description="Helical" evidence="1">
    <location>
        <begin position="116"/>
        <end position="132"/>
    </location>
</feature>
<dbReference type="PANTHER" id="PTHR41771">
    <property type="entry name" value="MEMBRANE PROTEIN-RELATED"/>
    <property type="match status" value="1"/>
</dbReference>
<gene>
    <name evidence="2" type="ORF">Theba_1517</name>
</gene>